<dbReference type="PANTHER" id="PTHR36182:SF1">
    <property type="entry name" value="PROTEIN, PUTATIVE (AFU_ORTHOLOGUE AFUA_6G10930)-RELATED"/>
    <property type="match status" value="1"/>
</dbReference>
<dbReference type="OrthoDB" id="2342176at2759"/>
<evidence type="ECO:0000256" key="1">
    <source>
        <dbReference type="SAM" id="MobiDB-lite"/>
    </source>
</evidence>
<organism evidence="2 3">
    <name type="scientific">Sporormia fimetaria CBS 119925</name>
    <dbReference type="NCBI Taxonomy" id="1340428"/>
    <lineage>
        <taxon>Eukaryota</taxon>
        <taxon>Fungi</taxon>
        <taxon>Dikarya</taxon>
        <taxon>Ascomycota</taxon>
        <taxon>Pezizomycotina</taxon>
        <taxon>Dothideomycetes</taxon>
        <taxon>Pleosporomycetidae</taxon>
        <taxon>Pleosporales</taxon>
        <taxon>Sporormiaceae</taxon>
        <taxon>Sporormia</taxon>
    </lineage>
</organism>
<sequence>FLGLAQAHMHLHYPPTLLGDNNPYTPTNGANHLLNYPYGCCGPENQAIKDLCKGHLGLLDKPEGKSVVTWTAGQTANFSVSGLKITNTDATGDDVNPLGGTHAGGSAQIGLSMDRGKTFRVVKTWQGNFPDHDKAESRDPDDHTYKFTIPADTPSGPAVFAWTWINREQEFNMNCASVTIAGAEAAAFASRPLMSFDIDIEREGSRCTSPGDPYELRFPNPGPDVEEKPGNDGYKLVEPNCN</sequence>
<feature type="non-terminal residue" evidence="2">
    <location>
        <position position="1"/>
    </location>
</feature>
<dbReference type="Proteomes" id="UP000799440">
    <property type="component" value="Unassembled WGS sequence"/>
</dbReference>
<gene>
    <name evidence="2" type="ORF">M011DRAFT_375639</name>
</gene>
<reference evidence="2" key="1">
    <citation type="journal article" date="2020" name="Stud. Mycol.">
        <title>101 Dothideomycetes genomes: a test case for predicting lifestyles and emergence of pathogens.</title>
        <authorList>
            <person name="Haridas S."/>
            <person name="Albert R."/>
            <person name="Binder M."/>
            <person name="Bloem J."/>
            <person name="Labutti K."/>
            <person name="Salamov A."/>
            <person name="Andreopoulos B."/>
            <person name="Baker S."/>
            <person name="Barry K."/>
            <person name="Bills G."/>
            <person name="Bluhm B."/>
            <person name="Cannon C."/>
            <person name="Castanera R."/>
            <person name="Culley D."/>
            <person name="Daum C."/>
            <person name="Ezra D."/>
            <person name="Gonzalez J."/>
            <person name="Henrissat B."/>
            <person name="Kuo A."/>
            <person name="Liang C."/>
            <person name="Lipzen A."/>
            <person name="Lutzoni F."/>
            <person name="Magnuson J."/>
            <person name="Mondo S."/>
            <person name="Nolan M."/>
            <person name="Ohm R."/>
            <person name="Pangilinan J."/>
            <person name="Park H.-J."/>
            <person name="Ramirez L."/>
            <person name="Alfaro M."/>
            <person name="Sun H."/>
            <person name="Tritt A."/>
            <person name="Yoshinaga Y."/>
            <person name="Zwiers L.-H."/>
            <person name="Turgeon B."/>
            <person name="Goodwin S."/>
            <person name="Spatafora J."/>
            <person name="Crous P."/>
            <person name="Grigoriev I."/>
        </authorList>
    </citation>
    <scope>NUCLEOTIDE SEQUENCE</scope>
    <source>
        <strain evidence="2">CBS 119925</strain>
    </source>
</reference>
<keyword evidence="3" id="KW-1185">Reference proteome</keyword>
<evidence type="ECO:0000313" key="3">
    <source>
        <dbReference type="Proteomes" id="UP000799440"/>
    </source>
</evidence>
<feature type="region of interest" description="Disordered" evidence="1">
    <location>
        <begin position="204"/>
        <end position="242"/>
    </location>
</feature>
<evidence type="ECO:0008006" key="4">
    <source>
        <dbReference type="Google" id="ProtNLM"/>
    </source>
</evidence>
<dbReference type="Gene3D" id="2.70.50.70">
    <property type="match status" value="1"/>
</dbReference>
<name>A0A6A6VIS1_9PLEO</name>
<dbReference type="PANTHER" id="PTHR36182">
    <property type="entry name" value="PROTEIN, PUTATIVE (AFU_ORTHOLOGUE AFUA_6G10930)-RELATED"/>
    <property type="match status" value="1"/>
</dbReference>
<protein>
    <recommendedName>
        <fullName evidence="4">Lytic polysaccharide monooxygenase</fullName>
    </recommendedName>
</protein>
<feature type="non-terminal residue" evidence="2">
    <location>
        <position position="242"/>
    </location>
</feature>
<dbReference type="EMBL" id="MU006565">
    <property type="protein sequence ID" value="KAF2749716.1"/>
    <property type="molecule type" value="Genomic_DNA"/>
</dbReference>
<accession>A0A6A6VIS1</accession>
<dbReference type="AlphaFoldDB" id="A0A6A6VIS1"/>
<evidence type="ECO:0000313" key="2">
    <source>
        <dbReference type="EMBL" id="KAF2749716.1"/>
    </source>
</evidence>
<proteinExistence type="predicted"/>